<evidence type="ECO:0000256" key="3">
    <source>
        <dbReference type="ARBA" id="ARBA00023242"/>
    </source>
</evidence>
<reference evidence="4 5" key="1">
    <citation type="journal article" date="2013" name="Nature">
        <title>Insights into bilaterian evolution from three spiralian genomes.</title>
        <authorList>
            <person name="Simakov O."/>
            <person name="Marletaz F."/>
            <person name="Cho S.J."/>
            <person name="Edsinger-Gonzales E."/>
            <person name="Havlak P."/>
            <person name="Hellsten U."/>
            <person name="Kuo D.H."/>
            <person name="Larsson T."/>
            <person name="Lv J."/>
            <person name="Arendt D."/>
            <person name="Savage R."/>
            <person name="Osoegawa K."/>
            <person name="de Jong P."/>
            <person name="Grimwood J."/>
            <person name="Chapman J.A."/>
            <person name="Shapiro H."/>
            <person name="Aerts A."/>
            <person name="Otillar R.P."/>
            <person name="Terry A.Y."/>
            <person name="Boore J.L."/>
            <person name="Grigoriev I.V."/>
            <person name="Lindberg D.R."/>
            <person name="Seaver E.C."/>
            <person name="Weisblat D.A."/>
            <person name="Putnam N.H."/>
            <person name="Rokhsar D.S."/>
        </authorList>
    </citation>
    <scope>NUCLEOTIDE SEQUENCE [LARGE SCALE GENOMIC DNA]</scope>
</reference>
<dbReference type="PANTHER" id="PTHR15114:SF1">
    <property type="entry name" value="REPLICATION PROTEIN A 14 KDA SUBUNIT"/>
    <property type="match status" value="1"/>
</dbReference>
<dbReference type="FunFam" id="2.40.50.140:FF:000395">
    <property type="entry name" value="Replication protein A3"/>
    <property type="match status" value="1"/>
</dbReference>
<dbReference type="HOGENOM" id="CLU_141922_0_0_1"/>
<dbReference type="GeneID" id="20250836"/>
<dbReference type="GO" id="GO:0000724">
    <property type="term" value="P:double-strand break repair via homologous recombination"/>
    <property type="evidence" value="ECO:0007669"/>
    <property type="project" value="TreeGrafter"/>
</dbReference>
<proteinExistence type="inferred from homology"/>
<keyword evidence="3" id="KW-0539">Nucleus</keyword>
<dbReference type="GO" id="GO:0006289">
    <property type="term" value="P:nucleotide-excision repair"/>
    <property type="evidence" value="ECO:0007669"/>
    <property type="project" value="TreeGrafter"/>
</dbReference>
<dbReference type="OMA" id="HEFPEYY"/>
<dbReference type="InterPro" id="IPR012340">
    <property type="entry name" value="NA-bd_OB-fold"/>
</dbReference>
<comment type="subcellular location">
    <subcellularLocation>
        <location evidence="1">Nucleus</location>
    </subcellularLocation>
</comment>
<dbReference type="CDD" id="cd04479">
    <property type="entry name" value="RPA3"/>
    <property type="match status" value="1"/>
</dbReference>
<dbReference type="Proteomes" id="UP000030746">
    <property type="component" value="Unassembled WGS sequence"/>
</dbReference>
<dbReference type="GO" id="GO:0006284">
    <property type="term" value="P:base-excision repair"/>
    <property type="evidence" value="ECO:0007669"/>
    <property type="project" value="TreeGrafter"/>
</dbReference>
<dbReference type="KEGG" id="lgi:LOTGIDRAFT_238696"/>
<dbReference type="GO" id="GO:0003697">
    <property type="term" value="F:single-stranded DNA binding"/>
    <property type="evidence" value="ECO:0007669"/>
    <property type="project" value="TreeGrafter"/>
</dbReference>
<organism evidence="4 5">
    <name type="scientific">Lottia gigantea</name>
    <name type="common">Giant owl limpet</name>
    <dbReference type="NCBI Taxonomy" id="225164"/>
    <lineage>
        <taxon>Eukaryota</taxon>
        <taxon>Metazoa</taxon>
        <taxon>Spiralia</taxon>
        <taxon>Lophotrochozoa</taxon>
        <taxon>Mollusca</taxon>
        <taxon>Gastropoda</taxon>
        <taxon>Patellogastropoda</taxon>
        <taxon>Lottioidea</taxon>
        <taxon>Lottiidae</taxon>
        <taxon>Lottia</taxon>
    </lineage>
</organism>
<evidence type="ECO:0000313" key="4">
    <source>
        <dbReference type="EMBL" id="ESO99787.1"/>
    </source>
</evidence>
<accession>V4ARA7</accession>
<sequence>MDNFARPRINGAMLSSYQGRNVCLLGVAKYVDNSGKFFTIHTSDGQDVKVEMQEPLNEYVAGLTEVHGTVNKNSIVCENYIVFSDEASGTFNMELYNQAVELQTKLPNHYITGVTQE</sequence>
<dbReference type="PANTHER" id="PTHR15114">
    <property type="entry name" value="REPLICATION PROTEIN A3"/>
    <property type="match status" value="1"/>
</dbReference>
<dbReference type="GO" id="GO:0006260">
    <property type="term" value="P:DNA replication"/>
    <property type="evidence" value="ECO:0007669"/>
    <property type="project" value="InterPro"/>
</dbReference>
<dbReference type="AlphaFoldDB" id="V4ARA7"/>
<dbReference type="EMBL" id="KB200907">
    <property type="protein sequence ID" value="ESO99787.1"/>
    <property type="molecule type" value="Genomic_DNA"/>
</dbReference>
<evidence type="ECO:0000256" key="2">
    <source>
        <dbReference type="ARBA" id="ARBA00009761"/>
    </source>
</evidence>
<evidence type="ECO:0000313" key="5">
    <source>
        <dbReference type="Proteomes" id="UP000030746"/>
    </source>
</evidence>
<dbReference type="Pfam" id="PF08661">
    <property type="entry name" value="Rep_fac-A_3"/>
    <property type="match status" value="1"/>
</dbReference>
<dbReference type="GO" id="GO:0035861">
    <property type="term" value="C:site of double-strand break"/>
    <property type="evidence" value="ECO:0007669"/>
    <property type="project" value="TreeGrafter"/>
</dbReference>
<dbReference type="GO" id="GO:0003684">
    <property type="term" value="F:damaged DNA binding"/>
    <property type="evidence" value="ECO:0007669"/>
    <property type="project" value="TreeGrafter"/>
</dbReference>
<name>V4ARA7_LOTGI</name>
<dbReference type="OrthoDB" id="188186at2759"/>
<protein>
    <recommendedName>
        <fullName evidence="6">Replication protein A 14 kDa subunit</fullName>
    </recommendedName>
</protein>
<dbReference type="GO" id="GO:0005662">
    <property type="term" value="C:DNA replication factor A complex"/>
    <property type="evidence" value="ECO:0007669"/>
    <property type="project" value="TreeGrafter"/>
</dbReference>
<dbReference type="RefSeq" id="XP_009049500.1">
    <property type="nucleotide sequence ID" value="XM_009051252.1"/>
</dbReference>
<evidence type="ECO:0000256" key="1">
    <source>
        <dbReference type="ARBA" id="ARBA00004123"/>
    </source>
</evidence>
<dbReference type="GO" id="GO:0006298">
    <property type="term" value="P:mismatch repair"/>
    <property type="evidence" value="ECO:0007669"/>
    <property type="project" value="TreeGrafter"/>
</dbReference>
<gene>
    <name evidence="4" type="ORF">LOTGIDRAFT_238696</name>
</gene>
<keyword evidence="5" id="KW-1185">Reference proteome</keyword>
<comment type="similarity">
    <text evidence="2">Belongs to the replication factor A protein 3 family.</text>
</comment>
<dbReference type="SUPFAM" id="SSF50249">
    <property type="entry name" value="Nucleic acid-binding proteins"/>
    <property type="match status" value="1"/>
</dbReference>
<evidence type="ECO:0008006" key="6">
    <source>
        <dbReference type="Google" id="ProtNLM"/>
    </source>
</evidence>
<dbReference type="InterPro" id="IPR013970">
    <property type="entry name" value="Rfa2"/>
</dbReference>
<dbReference type="STRING" id="225164.V4ARA7"/>
<dbReference type="Gene3D" id="2.40.50.140">
    <property type="entry name" value="Nucleic acid-binding proteins"/>
    <property type="match status" value="1"/>
</dbReference>
<dbReference type="CTD" id="20250836"/>